<feature type="compositionally biased region" description="Low complexity" evidence="1">
    <location>
        <begin position="153"/>
        <end position="208"/>
    </location>
</feature>
<dbReference type="Proteomes" id="UP000677054">
    <property type="component" value="Unassembled WGS sequence"/>
</dbReference>
<gene>
    <name evidence="2" type="ORF">DSTB1V02_LOCUS11964</name>
</gene>
<reference evidence="2" key="1">
    <citation type="submission" date="2020-11" db="EMBL/GenBank/DDBJ databases">
        <authorList>
            <person name="Tran Van P."/>
        </authorList>
    </citation>
    <scope>NUCLEOTIDE SEQUENCE</scope>
</reference>
<dbReference type="EMBL" id="LR903718">
    <property type="protein sequence ID" value="CAD7252206.1"/>
    <property type="molecule type" value="Genomic_DNA"/>
</dbReference>
<sequence>MGAAHLTPARKRESYKSAQTNEASTVTMQTSPSPIPLTSTESTEASTVTMQTSPNSITLTSTAPTEASTVTMKTSPSPIPLTSTESTEASTVTIQTSPNSITLTPIPLTSTVSTEASTVTMQTSPSPIPLTSTAPTEASTVTMQTSPGPIPLTSTVSTEASTVTMQTSPSPVTLTSTETTKSSTETTEASSSPSPVTSTPTTPNSSESWTVSLSTETNTTTATTTEQGGPCTPNDNPHATGCAPALKEICVSKCGSFKCVCPPGFARTELKAPCEEIVAHSSNFTLTGNFEENQFNEFDPDCEDQGIEIQDMTAFMKSVAPLLNVHQGVDKNIPLPPCGFGTKWTFHRVEIYLGGGECPGGFPPGGTSTWFQIHFWRYLEG</sequence>
<feature type="compositionally biased region" description="Polar residues" evidence="1">
    <location>
        <begin position="16"/>
        <end position="32"/>
    </location>
</feature>
<feature type="compositionally biased region" description="Polar residues" evidence="1">
    <location>
        <begin position="50"/>
        <end position="76"/>
    </location>
</feature>
<feature type="compositionally biased region" description="Low complexity" evidence="1">
    <location>
        <begin position="38"/>
        <end position="49"/>
    </location>
</feature>
<evidence type="ECO:0000313" key="3">
    <source>
        <dbReference type="Proteomes" id="UP000677054"/>
    </source>
</evidence>
<evidence type="ECO:0000313" key="2">
    <source>
        <dbReference type="EMBL" id="CAD7252206.1"/>
    </source>
</evidence>
<feature type="compositionally biased region" description="Low complexity" evidence="1">
    <location>
        <begin position="215"/>
        <end position="226"/>
    </location>
</feature>
<dbReference type="EMBL" id="CAJPEV010004201">
    <property type="protein sequence ID" value="CAG0901376.1"/>
    <property type="molecule type" value="Genomic_DNA"/>
</dbReference>
<dbReference type="AlphaFoldDB" id="A0A7R9ADJ7"/>
<accession>A0A7R9ADJ7</accession>
<feature type="compositionally biased region" description="Polar residues" evidence="1">
    <location>
        <begin position="94"/>
        <end position="103"/>
    </location>
</feature>
<feature type="compositionally biased region" description="Low complexity" evidence="1">
    <location>
        <begin position="109"/>
        <end position="120"/>
    </location>
</feature>
<evidence type="ECO:0000256" key="1">
    <source>
        <dbReference type="SAM" id="MobiDB-lite"/>
    </source>
</evidence>
<feature type="compositionally biased region" description="Polar residues" evidence="1">
    <location>
        <begin position="121"/>
        <end position="147"/>
    </location>
</feature>
<feature type="region of interest" description="Disordered" evidence="1">
    <location>
        <begin position="1"/>
        <end position="236"/>
    </location>
</feature>
<protein>
    <submittedName>
        <fullName evidence="2">Uncharacterized protein</fullName>
    </submittedName>
</protein>
<name>A0A7R9ADJ7_9CRUS</name>
<organism evidence="2">
    <name type="scientific">Darwinula stevensoni</name>
    <dbReference type="NCBI Taxonomy" id="69355"/>
    <lineage>
        <taxon>Eukaryota</taxon>
        <taxon>Metazoa</taxon>
        <taxon>Ecdysozoa</taxon>
        <taxon>Arthropoda</taxon>
        <taxon>Crustacea</taxon>
        <taxon>Oligostraca</taxon>
        <taxon>Ostracoda</taxon>
        <taxon>Podocopa</taxon>
        <taxon>Podocopida</taxon>
        <taxon>Darwinulocopina</taxon>
        <taxon>Darwinuloidea</taxon>
        <taxon>Darwinulidae</taxon>
        <taxon>Darwinula</taxon>
    </lineage>
</organism>
<proteinExistence type="predicted"/>
<feature type="compositionally biased region" description="Low complexity" evidence="1">
    <location>
        <begin position="82"/>
        <end position="93"/>
    </location>
</feature>
<keyword evidence="3" id="KW-1185">Reference proteome</keyword>
<dbReference type="CDD" id="cd00053">
    <property type="entry name" value="EGF"/>
    <property type="match status" value="1"/>
</dbReference>